<evidence type="ECO:0000313" key="4">
    <source>
        <dbReference type="Proteomes" id="UP000540506"/>
    </source>
</evidence>
<evidence type="ECO:0000256" key="1">
    <source>
        <dbReference type="SAM" id="MobiDB-lite"/>
    </source>
</evidence>
<feature type="transmembrane region" description="Helical" evidence="2">
    <location>
        <begin position="208"/>
        <end position="229"/>
    </location>
</feature>
<dbReference type="Proteomes" id="UP000540506">
    <property type="component" value="Unassembled WGS sequence"/>
</dbReference>
<feature type="transmembrane region" description="Helical" evidence="2">
    <location>
        <begin position="150"/>
        <end position="172"/>
    </location>
</feature>
<accession>A0A7W7RC02</accession>
<feature type="compositionally biased region" description="Basic and acidic residues" evidence="1">
    <location>
        <begin position="10"/>
        <end position="26"/>
    </location>
</feature>
<protein>
    <recommendedName>
        <fullName evidence="5">SpdB2 protein</fullName>
    </recommendedName>
</protein>
<evidence type="ECO:0000256" key="2">
    <source>
        <dbReference type="SAM" id="Phobius"/>
    </source>
</evidence>
<evidence type="ECO:0000313" key="3">
    <source>
        <dbReference type="EMBL" id="MBB4929177.1"/>
    </source>
</evidence>
<feature type="transmembrane region" description="Helical" evidence="2">
    <location>
        <begin position="235"/>
        <end position="257"/>
    </location>
</feature>
<feature type="compositionally biased region" description="Basic residues" evidence="1">
    <location>
        <begin position="457"/>
        <end position="468"/>
    </location>
</feature>
<keyword evidence="2" id="KW-0812">Transmembrane</keyword>
<dbReference type="AlphaFoldDB" id="A0A7W7RC02"/>
<feature type="compositionally biased region" description="Basic and acidic residues" evidence="1">
    <location>
        <begin position="412"/>
        <end position="424"/>
    </location>
</feature>
<reference evidence="3 4" key="1">
    <citation type="submission" date="2020-08" db="EMBL/GenBank/DDBJ databases">
        <title>Sequencing the genomes of 1000 actinobacteria strains.</title>
        <authorList>
            <person name="Klenk H.-P."/>
        </authorList>
    </citation>
    <scope>NUCLEOTIDE SEQUENCE [LARGE SCALE GENOMIC DNA]</scope>
    <source>
        <strain evidence="3 4">DSM 41654</strain>
    </source>
</reference>
<dbReference type="EMBL" id="JACHJV010000004">
    <property type="protein sequence ID" value="MBB4929177.1"/>
    <property type="molecule type" value="Genomic_DNA"/>
</dbReference>
<organism evidence="3 4">
    <name type="scientific">Kitasatospora kifunensis</name>
    <name type="common">Streptomyces kifunensis</name>
    <dbReference type="NCBI Taxonomy" id="58351"/>
    <lineage>
        <taxon>Bacteria</taxon>
        <taxon>Bacillati</taxon>
        <taxon>Actinomycetota</taxon>
        <taxon>Actinomycetes</taxon>
        <taxon>Kitasatosporales</taxon>
        <taxon>Streptomycetaceae</taxon>
        <taxon>Kitasatospora</taxon>
    </lineage>
</organism>
<feature type="region of interest" description="Disordered" evidence="1">
    <location>
        <begin position="318"/>
        <end position="339"/>
    </location>
</feature>
<sequence>MTTTLPPADLRSEEAPDTTHDRPDREVDYELLPVYLVGGEGPQAGTLVDLTKQDQVQQPDPEAEARAALIQAEADKAAAEAERLRLANRRGAMRTEQDEATHAAKMAKLTAEREAAEREAAQEKAAAEAARERVQAEADEKKSAERNWRLGALGIYIAGAVVSMPLQVLAFYKPDMPFLLSAPFFLEGLALVLSFGAAAAVTAGRPVWPYRVGVMVAAVIAAAVNVIHGNADPRIGIGVGAIGAVTSIGGPIVWTAYEHGRARRLDGVPTRRERNAAAKAAAAELRRLAEEAERAEAEAIAKAEAKAAEDEKKAADKAAADLVAAEDQARRDEERQAEHPEVWAVAVARRTATGSAHVTEQIWAAAWEVVHGTKEVGVTASIRAMLLAARAAMQQAGEGFEGTAKPQVESQTPRRDPDAEDGRKSNGGTPPVRRAGDAQKYLPGVGKVSSTATVTRVPRRPVRGARKK</sequence>
<keyword evidence="2" id="KW-1133">Transmembrane helix</keyword>
<feature type="region of interest" description="Disordered" evidence="1">
    <location>
        <begin position="1"/>
        <end position="26"/>
    </location>
</feature>
<proteinExistence type="predicted"/>
<feature type="transmembrane region" description="Helical" evidence="2">
    <location>
        <begin position="178"/>
        <end position="201"/>
    </location>
</feature>
<dbReference type="RefSeq" id="WP_184947343.1">
    <property type="nucleotide sequence ID" value="NZ_JACHJV010000004.1"/>
</dbReference>
<gene>
    <name evidence="3" type="ORF">FHR34_008276</name>
</gene>
<feature type="region of interest" description="Disordered" evidence="1">
    <location>
        <begin position="397"/>
        <end position="468"/>
    </location>
</feature>
<name>A0A7W7RC02_KITKI</name>
<feature type="compositionally biased region" description="Basic and acidic residues" evidence="1">
    <location>
        <begin position="327"/>
        <end position="339"/>
    </location>
</feature>
<keyword evidence="2" id="KW-0472">Membrane</keyword>
<feature type="region of interest" description="Disordered" evidence="1">
    <location>
        <begin position="111"/>
        <end position="141"/>
    </location>
</feature>
<evidence type="ECO:0008006" key="5">
    <source>
        <dbReference type="Google" id="ProtNLM"/>
    </source>
</evidence>
<comment type="caution">
    <text evidence="3">The sequence shown here is derived from an EMBL/GenBank/DDBJ whole genome shotgun (WGS) entry which is preliminary data.</text>
</comment>
<keyword evidence="4" id="KW-1185">Reference proteome</keyword>